<dbReference type="PANTHER" id="PTHR33703">
    <property type="entry name" value="OS07G0691300 PROTEIN"/>
    <property type="match status" value="1"/>
</dbReference>
<protein>
    <recommendedName>
        <fullName evidence="4">Wound-induced protein 1</fullName>
    </recommendedName>
</protein>
<dbReference type="Gene3D" id="3.10.450.50">
    <property type="match status" value="1"/>
</dbReference>
<dbReference type="PANTHER" id="PTHR33703:SF1">
    <property type="entry name" value="WOUND-INDUCED PROTEIN 1"/>
    <property type="match status" value="1"/>
</dbReference>
<dbReference type="Proteomes" id="UP000811246">
    <property type="component" value="Chromosome 13"/>
</dbReference>
<gene>
    <name evidence="1" type="ORF">CIPAW_13G067800</name>
    <name evidence="2" type="ORF">I3842_13G066700</name>
</gene>
<reference evidence="2" key="2">
    <citation type="submission" date="2021-01" db="EMBL/GenBank/DDBJ databases">
        <authorList>
            <person name="Lovell J.T."/>
            <person name="Bentley N."/>
            <person name="Bhattarai G."/>
            <person name="Jenkins J.W."/>
            <person name="Sreedasyam A."/>
            <person name="Alarcon Y."/>
            <person name="Bock C."/>
            <person name="Boston L."/>
            <person name="Carlson J."/>
            <person name="Cervantes K."/>
            <person name="Clermont K."/>
            <person name="Krom N."/>
            <person name="Kubenka K."/>
            <person name="Mamidi S."/>
            <person name="Mattison C."/>
            <person name="Monteros M."/>
            <person name="Pisani C."/>
            <person name="Plott C."/>
            <person name="Rajasekar S."/>
            <person name="Rhein H.S."/>
            <person name="Rohla C."/>
            <person name="Song M."/>
            <person name="Hilaire R.S."/>
            <person name="Shu S."/>
            <person name="Wells L."/>
            <person name="Wang X."/>
            <person name="Webber J."/>
            <person name="Heerema R.J."/>
            <person name="Klein P."/>
            <person name="Conner P."/>
            <person name="Grauke L."/>
            <person name="Grimwood J."/>
            <person name="Schmutz J."/>
            <person name="Randall J.J."/>
        </authorList>
    </citation>
    <scope>NUCLEOTIDE SEQUENCE</scope>
    <source>
        <tissue evidence="2">Leaf</tissue>
    </source>
</reference>
<dbReference type="InterPro" id="IPR009798">
    <property type="entry name" value="Wun1-like"/>
</dbReference>
<name>A0A8T1NQG0_CARIL</name>
<evidence type="ECO:0008006" key="4">
    <source>
        <dbReference type="Google" id="ProtNLM"/>
    </source>
</evidence>
<dbReference type="Proteomes" id="UP000811609">
    <property type="component" value="Chromosome 13"/>
</dbReference>
<sequence length="159" mass="17732">MEDKEEENGKKVVTALYSALISKDFDEVQRLLAPNVEWWFHGPPNHQHLMLLLTGSSPPNNTSFVFVPQPNIVAFGPIVLVEGYNKEHSISWVHIWTVTEGILTQVREYSNTSVTVARFESQPLSSPAVDTSGSANHRCQNVWKSQLSRHSAPGLVLAL</sequence>
<dbReference type="EMBL" id="CM031837">
    <property type="protein sequence ID" value="KAG6680927.1"/>
    <property type="molecule type" value="Genomic_DNA"/>
</dbReference>
<dbReference type="AlphaFoldDB" id="A0A8T1NQG0"/>
<dbReference type="SUPFAM" id="SSF54427">
    <property type="entry name" value="NTF2-like"/>
    <property type="match status" value="1"/>
</dbReference>
<evidence type="ECO:0000313" key="2">
    <source>
        <dbReference type="EMBL" id="KAG6680927.1"/>
    </source>
</evidence>
<proteinExistence type="predicted"/>
<dbReference type="OrthoDB" id="667779at2759"/>
<comment type="caution">
    <text evidence="1">The sequence shown here is derived from an EMBL/GenBank/DDBJ whole genome shotgun (WGS) entry which is preliminary data.</text>
</comment>
<keyword evidence="3" id="KW-1185">Reference proteome</keyword>
<dbReference type="InterPro" id="IPR032710">
    <property type="entry name" value="NTF2-like_dom_sf"/>
</dbReference>
<organism evidence="1 3">
    <name type="scientific">Carya illinoinensis</name>
    <name type="common">Pecan</name>
    <dbReference type="NCBI Taxonomy" id="32201"/>
    <lineage>
        <taxon>Eukaryota</taxon>
        <taxon>Viridiplantae</taxon>
        <taxon>Streptophyta</taxon>
        <taxon>Embryophyta</taxon>
        <taxon>Tracheophyta</taxon>
        <taxon>Spermatophyta</taxon>
        <taxon>Magnoliopsida</taxon>
        <taxon>eudicotyledons</taxon>
        <taxon>Gunneridae</taxon>
        <taxon>Pentapetalae</taxon>
        <taxon>rosids</taxon>
        <taxon>fabids</taxon>
        <taxon>Fagales</taxon>
        <taxon>Juglandaceae</taxon>
        <taxon>Carya</taxon>
    </lineage>
</organism>
<evidence type="ECO:0000313" key="1">
    <source>
        <dbReference type="EMBL" id="KAG6631117.1"/>
    </source>
</evidence>
<dbReference type="EMBL" id="CM031821">
    <property type="protein sequence ID" value="KAG6631117.1"/>
    <property type="molecule type" value="Genomic_DNA"/>
</dbReference>
<evidence type="ECO:0000313" key="3">
    <source>
        <dbReference type="Proteomes" id="UP000811609"/>
    </source>
</evidence>
<reference evidence="1" key="1">
    <citation type="submission" date="2020-12" db="EMBL/GenBank/DDBJ databases">
        <title>WGS assembly of Carya illinoinensis cv. Pawnee.</title>
        <authorList>
            <person name="Platts A."/>
            <person name="Shu S."/>
            <person name="Wright S."/>
            <person name="Barry K."/>
            <person name="Edger P."/>
            <person name="Pires J.C."/>
            <person name="Schmutz J."/>
        </authorList>
    </citation>
    <scope>NUCLEOTIDE SEQUENCE</scope>
    <source>
        <tissue evidence="1">Leaf</tissue>
    </source>
</reference>
<dbReference type="Pfam" id="PF07107">
    <property type="entry name" value="WI12"/>
    <property type="match status" value="1"/>
</dbReference>
<accession>A0A8T1NQG0</accession>